<name>A0A6J6D816_9ZZZZ</name>
<dbReference type="Gene3D" id="3.30.70.1730">
    <property type="match status" value="1"/>
</dbReference>
<dbReference type="CDD" id="cd05797">
    <property type="entry name" value="Ribosomal_L10"/>
    <property type="match status" value="1"/>
</dbReference>
<dbReference type="EMBL" id="CAEZTC010000058">
    <property type="protein sequence ID" value="CAB4557738.1"/>
    <property type="molecule type" value="Genomic_DNA"/>
</dbReference>
<dbReference type="EMBL" id="CAEZWE010000022">
    <property type="protein sequence ID" value="CAB4650235.1"/>
    <property type="molecule type" value="Genomic_DNA"/>
</dbReference>
<dbReference type="GO" id="GO:0003735">
    <property type="term" value="F:structural constituent of ribosome"/>
    <property type="evidence" value="ECO:0007669"/>
    <property type="project" value="InterPro"/>
</dbReference>
<keyword evidence="3" id="KW-0687">Ribonucleoprotein</keyword>
<dbReference type="SUPFAM" id="SSF160369">
    <property type="entry name" value="Ribosomal protein L10-like"/>
    <property type="match status" value="1"/>
</dbReference>
<dbReference type="AlphaFoldDB" id="A0A6J6D816"/>
<keyword evidence="2" id="KW-0689">Ribosomal protein</keyword>
<evidence type="ECO:0000256" key="2">
    <source>
        <dbReference type="ARBA" id="ARBA00022980"/>
    </source>
</evidence>
<dbReference type="InterPro" id="IPR047865">
    <property type="entry name" value="Ribosomal_uL10_bac_type"/>
</dbReference>
<reference evidence="4" key="1">
    <citation type="submission" date="2020-05" db="EMBL/GenBank/DDBJ databases">
        <authorList>
            <person name="Chiriac C."/>
            <person name="Salcher M."/>
            <person name="Ghai R."/>
            <person name="Kavagutti S V."/>
        </authorList>
    </citation>
    <scope>NUCLEOTIDE SEQUENCE</scope>
</reference>
<dbReference type="PROSITE" id="PS01109">
    <property type="entry name" value="RIBOSOMAL_L10"/>
    <property type="match status" value="1"/>
</dbReference>
<organism evidence="4">
    <name type="scientific">freshwater metagenome</name>
    <dbReference type="NCBI Taxonomy" id="449393"/>
    <lineage>
        <taxon>unclassified sequences</taxon>
        <taxon>metagenomes</taxon>
        <taxon>ecological metagenomes</taxon>
    </lineage>
</organism>
<dbReference type="NCBIfam" id="NF000955">
    <property type="entry name" value="PRK00099.1-1"/>
    <property type="match status" value="1"/>
</dbReference>
<accession>A0A6J6D816</accession>
<comment type="similarity">
    <text evidence="1">Belongs to the universal ribosomal protein uL10 family.</text>
</comment>
<dbReference type="InterPro" id="IPR002363">
    <property type="entry name" value="Ribosomal_uL10_CS_bac"/>
</dbReference>
<protein>
    <submittedName>
        <fullName evidence="4">Unannotated protein</fullName>
    </submittedName>
</protein>
<evidence type="ECO:0000313" key="5">
    <source>
        <dbReference type="EMBL" id="CAB4650235.1"/>
    </source>
</evidence>
<dbReference type="InterPro" id="IPR043141">
    <property type="entry name" value="Ribosomal_uL10-like_sf"/>
</dbReference>
<evidence type="ECO:0000313" key="4">
    <source>
        <dbReference type="EMBL" id="CAB4557738.1"/>
    </source>
</evidence>
<dbReference type="InterPro" id="IPR022973">
    <property type="entry name" value="Ribosomal_uL10_bac"/>
</dbReference>
<dbReference type="PANTHER" id="PTHR11560">
    <property type="entry name" value="39S RIBOSOMAL PROTEIN L10, MITOCHONDRIAL"/>
    <property type="match status" value="1"/>
</dbReference>
<dbReference type="Gene3D" id="6.10.250.290">
    <property type="match status" value="1"/>
</dbReference>
<sequence length="175" mass="18604">MSTVRSEKEAVVAEVRAKIEASSAVLVTEYRGLSVTSLAALRISLRQQGVEYRVYKNTLARFAAREANVEGLDALLVGPTALAFVEGDVAAAAKALKEFSKANPLLVIRGGAVANKVVTAKEVEILADLPPREIMLSQFAGLLQSPLVKTAGLLQALPRNMAYGLKALVDQKEAS</sequence>
<evidence type="ECO:0000256" key="1">
    <source>
        <dbReference type="ARBA" id="ARBA00008889"/>
    </source>
</evidence>
<proteinExistence type="inferred from homology"/>
<dbReference type="GO" id="GO:0006412">
    <property type="term" value="P:translation"/>
    <property type="evidence" value="ECO:0007669"/>
    <property type="project" value="InterPro"/>
</dbReference>
<evidence type="ECO:0000256" key="3">
    <source>
        <dbReference type="ARBA" id="ARBA00023274"/>
    </source>
</evidence>
<dbReference type="Pfam" id="PF00466">
    <property type="entry name" value="Ribosomal_L10"/>
    <property type="match status" value="1"/>
</dbReference>
<gene>
    <name evidence="4" type="ORF">UFOPK1572_00602</name>
    <name evidence="5" type="ORF">UFOPK2169_00712</name>
</gene>
<dbReference type="InterPro" id="IPR001790">
    <property type="entry name" value="Ribosomal_uL10"/>
</dbReference>
<dbReference type="HAMAP" id="MF_00362">
    <property type="entry name" value="Ribosomal_uL10"/>
    <property type="match status" value="1"/>
</dbReference>
<dbReference type="GO" id="GO:0015934">
    <property type="term" value="C:large ribosomal subunit"/>
    <property type="evidence" value="ECO:0007669"/>
    <property type="project" value="InterPro"/>
</dbReference>